<dbReference type="InterPro" id="IPR029044">
    <property type="entry name" value="Nucleotide-diphossugar_trans"/>
</dbReference>
<dbReference type="HOGENOM" id="CLU_072499_0_0_3"/>
<reference evidence="2 3" key="1">
    <citation type="submission" date="2008-07" db="EMBL/GenBank/DDBJ databases">
        <authorList>
            <person name="Tandeau de Marsac N."/>
            <person name="Ferriera S."/>
            <person name="Johnson J."/>
            <person name="Kravitz S."/>
            <person name="Beeson K."/>
            <person name="Sutton G."/>
            <person name="Rogers Y.-H."/>
            <person name="Friedman R."/>
            <person name="Frazier M."/>
            <person name="Venter J.C."/>
        </authorList>
    </citation>
    <scope>NUCLEOTIDE SEQUENCE [LARGE SCALE GENOMIC DNA]</scope>
    <source>
        <strain evidence="2 3">PCC 7420</strain>
    </source>
</reference>
<evidence type="ECO:0000313" key="2">
    <source>
        <dbReference type="EMBL" id="EDX75822.1"/>
    </source>
</evidence>
<evidence type="ECO:0000256" key="1">
    <source>
        <dbReference type="SAM" id="MobiDB-lite"/>
    </source>
</evidence>
<proteinExistence type="predicted"/>
<feature type="region of interest" description="Disordered" evidence="1">
    <location>
        <begin position="303"/>
        <end position="330"/>
    </location>
</feature>
<keyword evidence="3" id="KW-1185">Reference proteome</keyword>
<name>B4VQD0_9CYAN</name>
<sequence length="330" mass="38396">MDGICTLASDPVYDQLVALLNSIEAIVGSQMPVCVYPYNDNTTKIAAEIARRPNVQLYDNLESIQRWDQFAQKAWDSHLTAHQRWRQIGSSGYHRFGTHRRYCAFDAPFDRFLYMDADTLLMSPVEFILAKLQDNDCVVYDFQHKDLTHVYNIDSPKLTELFPPERLKTKIFCSGFYASKQGLFDQERRNWLIEQLEAGDAEVLYSMAPDQTLLNYMMMRPNLSIYNFALELPQAQRTGCCVTSAHFQEKDHILYDKGNRLTYMHYIGVSSQLIAKVCAGENIDFPYRDLFLHYRYLHEPNKKPKFTTKPKPYNQPPSLTQRLLKKLKSS</sequence>
<dbReference type="STRING" id="118168.MC7420_6477"/>
<dbReference type="Gene3D" id="3.90.550.10">
    <property type="entry name" value="Spore Coat Polysaccharide Biosynthesis Protein SpsA, Chain A"/>
    <property type="match status" value="1"/>
</dbReference>
<gene>
    <name evidence="2" type="ORF">MC7420_6477</name>
</gene>
<dbReference type="RefSeq" id="WP_006100960.1">
    <property type="nucleotide sequence ID" value="NZ_DS989848.1"/>
</dbReference>
<dbReference type="EMBL" id="DS989848">
    <property type="protein sequence ID" value="EDX75822.1"/>
    <property type="molecule type" value="Genomic_DNA"/>
</dbReference>
<dbReference type="SUPFAM" id="SSF53448">
    <property type="entry name" value="Nucleotide-diphospho-sugar transferases"/>
    <property type="match status" value="1"/>
</dbReference>
<evidence type="ECO:0000313" key="3">
    <source>
        <dbReference type="Proteomes" id="UP000003835"/>
    </source>
</evidence>
<accession>B4VQD0</accession>
<evidence type="ECO:0008006" key="4">
    <source>
        <dbReference type="Google" id="ProtNLM"/>
    </source>
</evidence>
<dbReference type="eggNOG" id="COG1442">
    <property type="taxonomic scope" value="Bacteria"/>
</dbReference>
<dbReference type="Proteomes" id="UP000003835">
    <property type="component" value="Unassembled WGS sequence"/>
</dbReference>
<protein>
    <recommendedName>
        <fullName evidence="4">Sugar transferase</fullName>
    </recommendedName>
</protein>
<dbReference type="InterPro" id="IPR054619">
    <property type="entry name" value="Npun_R2821-like"/>
</dbReference>
<organism evidence="2 3">
    <name type="scientific">Coleofasciculus chthonoplastes PCC 7420</name>
    <dbReference type="NCBI Taxonomy" id="118168"/>
    <lineage>
        <taxon>Bacteria</taxon>
        <taxon>Bacillati</taxon>
        <taxon>Cyanobacteriota</taxon>
        <taxon>Cyanophyceae</taxon>
        <taxon>Coleofasciculales</taxon>
        <taxon>Coleofasciculaceae</taxon>
        <taxon>Coleofasciculus</taxon>
    </lineage>
</organism>
<dbReference type="NCBIfam" id="NF045582">
    <property type="entry name" value="Npun_R2823_gen"/>
    <property type="match status" value="1"/>
</dbReference>
<dbReference type="OrthoDB" id="480149at2"/>
<dbReference type="AlphaFoldDB" id="B4VQD0"/>